<dbReference type="InterPro" id="IPR048661">
    <property type="entry name" value="CPL1-like"/>
</dbReference>
<evidence type="ECO:0000256" key="2">
    <source>
        <dbReference type="SAM" id="SignalP"/>
    </source>
</evidence>
<protein>
    <recommendedName>
        <fullName evidence="3">Protein CPL1-like domain-containing protein</fullName>
    </recommendedName>
</protein>
<sequence>MRLAPTLLLPFLAALLAPFSPATAALSHGAGLHTSPTRTIARLQHHQPRSLIDICVNIPQLAVNLLNTLGLNVQLCLCLKDLDLYLETTDNVTLQNNALLAVNALASTRSAHRHSSLTVILQINGDGYHVQCGPLPAHAKHACTTDDPCAITCLDGYVLSDDKASCVCPWGTIDCKGQCVSASAGCSGASPVARSLKARDEPITTLEAAQKRCGSLKVCGVADPSSKYEFDCVDTTSNFDSCGDCVFPHPFQSGEQTVLARGVDCGRILNARHVSCHQSRCAVQSCRKGYVLSGDECVPHGAEKRALNVLGLLTVDTGSSASSSSQVIAPALGASMVGTMGCAAALKGASGSIGGTSASDAVAPVLSSVSTMLGSTTASSLASNVDASVDATTDLKSQIEACNCSDSLGSLLKDVDDLLNHLLNLQGACNSAGGSAPTVPGDQNCLYADAHRLVCDIDPDLYIAPISICGLLGPELDKDVQNIVNGLGLGLQPRDAPGCLLAPPTGSLPAAPPVSAPASGPVAVSAPAVPVVTPSVPSTPASPSTPAPPSTPVDPSSPDIVIYLAGITIDLALQLSAAAGSLDPNTCGGDLITLINNLVKSLLGKPLLGKGAIISRDLLGLDGTLDSLGLGGGSLDGLTSDLGLGSAGCALSLCGLTPTINGVVSALGLAPSSCNAGSLNLGPLLDDLDSAVQKLLGSAAGCGCASSPAVTSAIAGLQANATAAGTANIARAERAVRRAARAQIPRRHHKLRRADSNSVLAPALVGPMTTALTVTVSLTNDLPAGAPKCDTLLSSLNSLFGSTPTTLTANIYISLAAAKTYLTELEGCGCDSTGLSKLVQQLVDSLNEMLGHCKNNSPTVSSTGKCPEEQAVCGLLPGLYLSSTVRCAIQDLSGVASTTCLTVPSLVVDTSVLLPTASSPAVSADPQDALVVSANQVLALALKINLACGNLPAKSSDNVLDLNAAVNALLQYLVGDDLLHATSLGNVGGALGGILSGSDGLELQQVSVDSLVQEILAALGLAGADPHCGCNSAVNSITADVNALGPAVTQLLHAGTCNCGNAALLGLFSSGLTSSVVNGFKLLRVDL</sequence>
<dbReference type="Proteomes" id="UP001295794">
    <property type="component" value="Unassembled WGS sequence"/>
</dbReference>
<gene>
    <name evidence="4" type="ORF">MYCIT1_LOCUS21286</name>
</gene>
<dbReference type="InterPro" id="IPR038955">
    <property type="entry name" value="PriA/CPL1_fungi"/>
</dbReference>
<dbReference type="EMBL" id="CAVNYO010000401">
    <property type="protein sequence ID" value="CAK5274225.1"/>
    <property type="molecule type" value="Genomic_DNA"/>
</dbReference>
<comment type="caution">
    <text evidence="4">The sequence shown here is derived from an EMBL/GenBank/DDBJ whole genome shotgun (WGS) entry which is preliminary data.</text>
</comment>
<keyword evidence="2" id="KW-0732">Signal</keyword>
<feature type="domain" description="Protein CPL1-like" evidence="3">
    <location>
        <begin position="230"/>
        <end position="296"/>
    </location>
</feature>
<dbReference type="Pfam" id="PF21671">
    <property type="entry name" value="CPL1-like"/>
    <property type="match status" value="1"/>
</dbReference>
<evidence type="ECO:0000313" key="5">
    <source>
        <dbReference type="Proteomes" id="UP001295794"/>
    </source>
</evidence>
<dbReference type="PANTHER" id="PTHR35192">
    <property type="entry name" value="PROTEIN, PUTATIVE-RELATED"/>
    <property type="match status" value="1"/>
</dbReference>
<keyword evidence="5" id="KW-1185">Reference proteome</keyword>
<name>A0AAD2K1T6_9AGAR</name>
<organism evidence="4 5">
    <name type="scientific">Mycena citricolor</name>
    <dbReference type="NCBI Taxonomy" id="2018698"/>
    <lineage>
        <taxon>Eukaryota</taxon>
        <taxon>Fungi</taxon>
        <taxon>Dikarya</taxon>
        <taxon>Basidiomycota</taxon>
        <taxon>Agaricomycotina</taxon>
        <taxon>Agaricomycetes</taxon>
        <taxon>Agaricomycetidae</taxon>
        <taxon>Agaricales</taxon>
        <taxon>Marasmiineae</taxon>
        <taxon>Mycenaceae</taxon>
        <taxon>Mycena</taxon>
    </lineage>
</organism>
<feature type="compositionally biased region" description="Pro residues" evidence="1">
    <location>
        <begin position="543"/>
        <end position="552"/>
    </location>
</feature>
<feature type="signal peptide" evidence="2">
    <location>
        <begin position="1"/>
        <end position="24"/>
    </location>
</feature>
<proteinExistence type="predicted"/>
<dbReference type="AlphaFoldDB" id="A0AAD2K1T6"/>
<feature type="compositionally biased region" description="Low complexity" evidence="1">
    <location>
        <begin position="533"/>
        <end position="542"/>
    </location>
</feature>
<evidence type="ECO:0000259" key="3">
    <source>
        <dbReference type="Pfam" id="PF21671"/>
    </source>
</evidence>
<feature type="region of interest" description="Disordered" evidence="1">
    <location>
        <begin position="533"/>
        <end position="554"/>
    </location>
</feature>
<feature type="chain" id="PRO_5042036171" description="Protein CPL1-like domain-containing protein" evidence="2">
    <location>
        <begin position="25"/>
        <end position="1087"/>
    </location>
</feature>
<evidence type="ECO:0000256" key="1">
    <source>
        <dbReference type="SAM" id="MobiDB-lite"/>
    </source>
</evidence>
<accession>A0AAD2K1T6</accession>
<dbReference type="PANTHER" id="PTHR35192:SF2">
    <property type="entry name" value="APPLE DOMAIN-CONTAINING PROTEIN"/>
    <property type="match status" value="1"/>
</dbReference>
<evidence type="ECO:0000313" key="4">
    <source>
        <dbReference type="EMBL" id="CAK5274225.1"/>
    </source>
</evidence>
<reference evidence="4" key="1">
    <citation type="submission" date="2023-11" db="EMBL/GenBank/DDBJ databases">
        <authorList>
            <person name="De Vega J J."/>
            <person name="De Vega J J."/>
        </authorList>
    </citation>
    <scope>NUCLEOTIDE SEQUENCE</scope>
</reference>